<dbReference type="Gene3D" id="2.30.29.30">
    <property type="entry name" value="Pleckstrin-homology domain (PH domain)/Phosphotyrosine-binding domain (PTB)"/>
    <property type="match status" value="2"/>
</dbReference>
<evidence type="ECO:0000313" key="5">
    <source>
        <dbReference type="Proteomes" id="UP000011083"/>
    </source>
</evidence>
<feature type="region of interest" description="Disordered" evidence="1">
    <location>
        <begin position="1"/>
        <end position="205"/>
    </location>
</feature>
<accession>L8H382</accession>
<dbReference type="Pfam" id="PF00169">
    <property type="entry name" value="PH"/>
    <property type="match status" value="2"/>
</dbReference>
<feature type="compositionally biased region" description="Low complexity" evidence="1">
    <location>
        <begin position="353"/>
        <end position="372"/>
    </location>
</feature>
<feature type="compositionally biased region" description="Basic and acidic residues" evidence="1">
    <location>
        <begin position="784"/>
        <end position="794"/>
    </location>
</feature>
<dbReference type="KEGG" id="acan:ACA1_199020"/>
<feature type="compositionally biased region" description="Low complexity" evidence="1">
    <location>
        <begin position="732"/>
        <end position="750"/>
    </location>
</feature>
<feature type="compositionally biased region" description="Low complexity" evidence="1">
    <location>
        <begin position="600"/>
        <end position="611"/>
    </location>
</feature>
<feature type="region of interest" description="Disordered" evidence="1">
    <location>
        <begin position="353"/>
        <end position="508"/>
    </location>
</feature>
<dbReference type="CDD" id="cd00821">
    <property type="entry name" value="PH"/>
    <property type="match status" value="2"/>
</dbReference>
<feature type="domain" description="PH" evidence="2">
    <location>
        <begin position="511"/>
        <end position="720"/>
    </location>
</feature>
<proteinExistence type="predicted"/>
<feature type="compositionally biased region" description="Basic and acidic residues" evidence="1">
    <location>
        <begin position="138"/>
        <end position="203"/>
    </location>
</feature>
<dbReference type="SMART" id="SM00233">
    <property type="entry name" value="PH"/>
    <property type="match status" value="2"/>
</dbReference>
<dbReference type="InterPro" id="IPR011993">
    <property type="entry name" value="PH-like_dom_sf"/>
</dbReference>
<dbReference type="Proteomes" id="UP000011083">
    <property type="component" value="Unassembled WGS sequence"/>
</dbReference>
<gene>
    <name evidence="4" type="ORF">ACA1_199020</name>
</gene>
<evidence type="ECO:0000313" key="4">
    <source>
        <dbReference type="EMBL" id="ELR19650.1"/>
    </source>
</evidence>
<dbReference type="PANTHER" id="PTHR23167">
    <property type="entry name" value="CALPONIN HOMOLOGY DOMAIN-CONTAINING PROTEIN DDB_G0272472-RELATED"/>
    <property type="match status" value="1"/>
</dbReference>
<dbReference type="AlphaFoldDB" id="L8H382"/>
<dbReference type="EMBL" id="KB007932">
    <property type="protein sequence ID" value="ELR19650.1"/>
    <property type="molecule type" value="Genomic_DNA"/>
</dbReference>
<dbReference type="SMART" id="SM00033">
    <property type="entry name" value="CH"/>
    <property type="match status" value="1"/>
</dbReference>
<dbReference type="SUPFAM" id="SSF47576">
    <property type="entry name" value="Calponin-homology domain, CH-domain"/>
    <property type="match status" value="1"/>
</dbReference>
<feature type="compositionally biased region" description="Basic and acidic residues" evidence="1">
    <location>
        <begin position="373"/>
        <end position="390"/>
    </location>
</feature>
<dbReference type="VEuPathDB" id="AmoebaDB:ACA1_199020"/>
<dbReference type="PROSITE" id="PS50021">
    <property type="entry name" value="CH"/>
    <property type="match status" value="1"/>
</dbReference>
<dbReference type="GeneID" id="14920475"/>
<feature type="compositionally biased region" description="Basic and acidic residues" evidence="1">
    <location>
        <begin position="75"/>
        <end position="84"/>
    </location>
</feature>
<feature type="compositionally biased region" description="Low complexity" evidence="1">
    <location>
        <begin position="420"/>
        <end position="433"/>
    </location>
</feature>
<dbReference type="InterPro" id="IPR036872">
    <property type="entry name" value="CH_dom_sf"/>
</dbReference>
<dbReference type="InterPro" id="IPR001715">
    <property type="entry name" value="CH_dom"/>
</dbReference>
<feature type="compositionally biased region" description="Low complexity" evidence="1">
    <location>
        <begin position="98"/>
        <end position="111"/>
    </location>
</feature>
<reference evidence="4 5" key="1">
    <citation type="journal article" date="2013" name="Genome Biol.">
        <title>Genome of Acanthamoeba castellanii highlights extensive lateral gene transfer and early evolution of tyrosine kinase signaling.</title>
        <authorList>
            <person name="Clarke M."/>
            <person name="Lohan A.J."/>
            <person name="Liu B."/>
            <person name="Lagkouvardos I."/>
            <person name="Roy S."/>
            <person name="Zafar N."/>
            <person name="Bertelli C."/>
            <person name="Schilde C."/>
            <person name="Kianianmomeni A."/>
            <person name="Burglin T.R."/>
            <person name="Frech C."/>
            <person name="Turcotte B."/>
            <person name="Kopec K.O."/>
            <person name="Synnott J.M."/>
            <person name="Choo C."/>
            <person name="Paponov I."/>
            <person name="Finkler A."/>
            <person name="Soon Heng Tan C."/>
            <person name="Hutchins A.P."/>
            <person name="Weinmeier T."/>
            <person name="Rattei T."/>
            <person name="Chu J.S."/>
            <person name="Gimenez G."/>
            <person name="Irimia M."/>
            <person name="Rigden D.J."/>
            <person name="Fitzpatrick D.A."/>
            <person name="Lorenzo-Morales J."/>
            <person name="Bateman A."/>
            <person name="Chiu C.H."/>
            <person name="Tang P."/>
            <person name="Hegemann P."/>
            <person name="Fromm H."/>
            <person name="Raoult D."/>
            <person name="Greub G."/>
            <person name="Miranda-Saavedra D."/>
            <person name="Chen N."/>
            <person name="Nash P."/>
            <person name="Ginger M.L."/>
            <person name="Horn M."/>
            <person name="Schaap P."/>
            <person name="Caler L."/>
            <person name="Loftus B."/>
        </authorList>
    </citation>
    <scope>NUCLEOTIDE SEQUENCE [LARGE SCALE GENOMIC DNA]</scope>
    <source>
        <strain evidence="4 5">Neff</strain>
    </source>
</reference>
<sequence>METEAKSSSPEAKDKKTKNAKRRKGSVIGPPPASAAQPPAVDKKDGGKEKPPSATTSTTPNKSPTNKRRSLLMILRRDNIRTDGNEAASMEIVDAHHGNSSGTGTDNSSNNVNKGLARSANDDDQGTAAAANNKKKTKETNKEKKEKERKTKENAKAKAKAKEKEKEKERGNSEAVGKEKEVEKEKEKEEEHKEKAKEKEDARPSVGEAHLLDWCRKQTEAYAGVAIEDFQASWRDGMAFCALVHRFKPDAFDFASLQPDNADANLKLAFATAEKELGVPSYLSSEDVADSDGADVLTYLLKFHSLVVNENGHNEAADTSSCVILAEPTINASGNVAEPAQVLAALASSRPRLASPKRAGAAAGRRPPTRGVRAGDKISVKEAVENKKGNQDNTVFCMDGDPDQLSASSPRKRGATMSGSPVAARAVASSAPNRARKGTAPPPLEKSPTTLNRASATSEGDVEMPEWKRKLIEKKRLKAAAEAEASSNGGQAPPPAGQAAAKPADESDSECQMMEGFLFKRDGERWVRKWFVLNGPHLVYYGDKRTEKNQLSPQGILSLELVSAVAPFTDKANGIEITDHADGTYQGAQAKHAHQRLVDRSAAGSDSRRGSASTWSHIASAAKEGELMMLPGKGLGSIIGGRKWKKAYVIVKDGFIERCEAKGAKPKLRVPLIKCEFAAHEDRTQKHAFRVATAKKKLFLAAPDDEDMHAWMDALLKQRRYLEQAIDAIAAAAAASSPPPESSSASAENNNRGRRNTNDGEAGQGGGGGKAEEAPAAEQAPAAAKDKGKEKSKP</sequence>
<protein>
    <submittedName>
        <fullName evidence="4">Calponin domain containing protein</fullName>
    </submittedName>
</protein>
<organism evidence="4 5">
    <name type="scientific">Acanthamoeba castellanii (strain ATCC 30010 / Neff)</name>
    <dbReference type="NCBI Taxonomy" id="1257118"/>
    <lineage>
        <taxon>Eukaryota</taxon>
        <taxon>Amoebozoa</taxon>
        <taxon>Discosea</taxon>
        <taxon>Longamoebia</taxon>
        <taxon>Centramoebida</taxon>
        <taxon>Acanthamoebidae</taxon>
        <taxon>Acanthamoeba</taxon>
    </lineage>
</organism>
<feature type="region of interest" description="Disordered" evidence="1">
    <location>
        <begin position="732"/>
        <end position="794"/>
    </location>
</feature>
<feature type="compositionally biased region" description="Basic residues" evidence="1">
    <location>
        <begin position="15"/>
        <end position="25"/>
    </location>
</feature>
<dbReference type="Gene3D" id="1.10.418.10">
    <property type="entry name" value="Calponin-like domain"/>
    <property type="match status" value="1"/>
</dbReference>
<keyword evidence="5" id="KW-1185">Reference proteome</keyword>
<evidence type="ECO:0000259" key="2">
    <source>
        <dbReference type="PROSITE" id="PS50003"/>
    </source>
</evidence>
<dbReference type="RefSeq" id="XP_004341742.1">
    <property type="nucleotide sequence ID" value="XM_004341694.1"/>
</dbReference>
<feature type="compositionally biased region" description="Low complexity" evidence="1">
    <location>
        <begin position="774"/>
        <end position="783"/>
    </location>
</feature>
<feature type="compositionally biased region" description="Basic and acidic residues" evidence="1">
    <location>
        <begin position="41"/>
        <end position="51"/>
    </location>
</feature>
<feature type="domain" description="Calponin-homology (CH)" evidence="3">
    <location>
        <begin position="205"/>
        <end position="308"/>
    </location>
</feature>
<evidence type="ECO:0000256" key="1">
    <source>
        <dbReference type="SAM" id="MobiDB-lite"/>
    </source>
</evidence>
<dbReference type="InterPro" id="IPR050540">
    <property type="entry name" value="F-actin_Monoox_Mical"/>
</dbReference>
<evidence type="ECO:0000259" key="3">
    <source>
        <dbReference type="PROSITE" id="PS50021"/>
    </source>
</evidence>
<feature type="compositionally biased region" description="Low complexity" evidence="1">
    <location>
        <begin position="52"/>
        <end position="64"/>
    </location>
</feature>
<dbReference type="OrthoDB" id="21607at2759"/>
<feature type="compositionally biased region" description="Polar residues" evidence="1">
    <location>
        <begin position="447"/>
        <end position="458"/>
    </location>
</feature>
<dbReference type="InterPro" id="IPR001849">
    <property type="entry name" value="PH_domain"/>
</dbReference>
<feature type="compositionally biased region" description="Polar residues" evidence="1">
    <location>
        <begin position="1"/>
        <end position="10"/>
    </location>
</feature>
<dbReference type="PANTHER" id="PTHR23167:SF46">
    <property type="entry name" value="EPS15 HOMOLOGY DOMAIN CONTAINING PROTEIN-BINDING PROTEIN 1, ISOFORM F"/>
    <property type="match status" value="1"/>
</dbReference>
<dbReference type="PROSITE" id="PS50003">
    <property type="entry name" value="PH_DOMAIN"/>
    <property type="match status" value="1"/>
</dbReference>
<dbReference type="Pfam" id="PF00307">
    <property type="entry name" value="CH"/>
    <property type="match status" value="1"/>
</dbReference>
<name>L8H382_ACACF</name>
<feature type="region of interest" description="Disordered" evidence="1">
    <location>
        <begin position="586"/>
        <end position="611"/>
    </location>
</feature>
<feature type="compositionally biased region" description="Low complexity" evidence="1">
    <location>
        <begin position="480"/>
        <end position="502"/>
    </location>
</feature>
<dbReference type="SUPFAM" id="SSF50729">
    <property type="entry name" value="PH domain-like"/>
    <property type="match status" value="2"/>
</dbReference>